<dbReference type="Proteomes" id="UP000315017">
    <property type="component" value="Chromosome"/>
</dbReference>
<feature type="region of interest" description="Disordered" evidence="1">
    <location>
        <begin position="125"/>
        <end position="155"/>
    </location>
</feature>
<protein>
    <recommendedName>
        <fullName evidence="2">DUF1559 domain-containing protein</fullName>
    </recommendedName>
</protein>
<dbReference type="Pfam" id="PF07596">
    <property type="entry name" value="SBP_bac_10"/>
    <property type="match status" value="1"/>
</dbReference>
<dbReference type="InterPro" id="IPR045584">
    <property type="entry name" value="Pilin-like"/>
</dbReference>
<evidence type="ECO:0000256" key="1">
    <source>
        <dbReference type="SAM" id="MobiDB-lite"/>
    </source>
</evidence>
<name>A0A517YDC2_9BACT</name>
<dbReference type="AlphaFoldDB" id="A0A517YDC2"/>
<dbReference type="Gene3D" id="3.30.700.10">
    <property type="entry name" value="Glycoprotein, Type 4 Pilin"/>
    <property type="match status" value="1"/>
</dbReference>
<dbReference type="InterPro" id="IPR011453">
    <property type="entry name" value="DUF1559"/>
</dbReference>
<reference evidence="3 4" key="1">
    <citation type="submission" date="2019-02" db="EMBL/GenBank/DDBJ databases">
        <title>Deep-cultivation of Planctomycetes and their phenomic and genomic characterization uncovers novel biology.</title>
        <authorList>
            <person name="Wiegand S."/>
            <person name="Jogler M."/>
            <person name="Boedeker C."/>
            <person name="Pinto D."/>
            <person name="Vollmers J."/>
            <person name="Rivas-Marin E."/>
            <person name="Kohn T."/>
            <person name="Peeters S.H."/>
            <person name="Heuer A."/>
            <person name="Rast P."/>
            <person name="Oberbeckmann S."/>
            <person name="Bunk B."/>
            <person name="Jeske O."/>
            <person name="Meyerdierks A."/>
            <person name="Storesund J.E."/>
            <person name="Kallscheuer N."/>
            <person name="Luecker S."/>
            <person name="Lage O.M."/>
            <person name="Pohl T."/>
            <person name="Merkel B.J."/>
            <person name="Hornburger P."/>
            <person name="Mueller R.-W."/>
            <person name="Bruemmer F."/>
            <person name="Labrenz M."/>
            <person name="Spormann A.M."/>
            <person name="Op den Camp H."/>
            <person name="Overmann J."/>
            <person name="Amann R."/>
            <person name="Jetten M.S.M."/>
            <person name="Mascher T."/>
            <person name="Medema M.H."/>
            <person name="Devos D.P."/>
            <person name="Kaster A.-K."/>
            <person name="Ovreas L."/>
            <person name="Rohde M."/>
            <person name="Galperin M.Y."/>
            <person name="Jogler C."/>
        </authorList>
    </citation>
    <scope>NUCLEOTIDE SEQUENCE [LARGE SCALE GENOMIC DNA]</scope>
    <source>
        <strain evidence="3 4">ETA_A8</strain>
    </source>
</reference>
<dbReference type="RefSeq" id="WP_145100611.1">
    <property type="nucleotide sequence ID" value="NZ_CP036274.1"/>
</dbReference>
<organism evidence="3 4">
    <name type="scientific">Anatilimnocola aggregata</name>
    <dbReference type="NCBI Taxonomy" id="2528021"/>
    <lineage>
        <taxon>Bacteria</taxon>
        <taxon>Pseudomonadati</taxon>
        <taxon>Planctomycetota</taxon>
        <taxon>Planctomycetia</taxon>
        <taxon>Pirellulales</taxon>
        <taxon>Pirellulaceae</taxon>
        <taxon>Anatilimnocola</taxon>
    </lineage>
</organism>
<dbReference type="SUPFAM" id="SSF54523">
    <property type="entry name" value="Pili subunits"/>
    <property type="match status" value="1"/>
</dbReference>
<evidence type="ECO:0000259" key="2">
    <source>
        <dbReference type="Pfam" id="PF07596"/>
    </source>
</evidence>
<dbReference type="NCBIfam" id="TIGR02532">
    <property type="entry name" value="IV_pilin_GFxxxE"/>
    <property type="match status" value="1"/>
</dbReference>
<evidence type="ECO:0000313" key="4">
    <source>
        <dbReference type="Proteomes" id="UP000315017"/>
    </source>
</evidence>
<gene>
    <name evidence="3" type="ORF">ETAA8_33380</name>
</gene>
<dbReference type="InterPro" id="IPR012902">
    <property type="entry name" value="N_methyl_site"/>
</dbReference>
<dbReference type="PANTHER" id="PTHR30093:SF2">
    <property type="entry name" value="TYPE II SECRETION SYSTEM PROTEIN H"/>
    <property type="match status" value="1"/>
</dbReference>
<dbReference type="KEGG" id="aagg:ETAA8_33380"/>
<accession>A0A517YDC2</accession>
<sequence>MRLSPRRSAFTLVELLVVIAIIGVLVALLLPAVQAAREASRRAKCQNHLRQLGLGVHNFSDTNGFLIPARIDFEYLGWTTMILPYIEQPALHAKFDMKKKVSAQPADAMKTTVAIYQCPSRHQPGQLTKQFDSGGSGQHGSLGDYATVDGTDSADPPYRRDVARGMLVNATGSITKWESTTRFATITDGLSNTIMIGEKHVLHSAFATEEPGGDGPTLGSYAYSTMRVAGGPSFGATPTLPIAKSPYDKVGGQAKVVFGSWHAGGSCNFVWGDGSTRPLAPNVDCVTLAHLATRDDGGVPPGQY</sequence>
<dbReference type="Pfam" id="PF07963">
    <property type="entry name" value="N_methyl"/>
    <property type="match status" value="1"/>
</dbReference>
<proteinExistence type="predicted"/>
<feature type="domain" description="DUF1559" evidence="2">
    <location>
        <begin position="34"/>
        <end position="284"/>
    </location>
</feature>
<dbReference type="EMBL" id="CP036274">
    <property type="protein sequence ID" value="QDU28238.1"/>
    <property type="molecule type" value="Genomic_DNA"/>
</dbReference>
<dbReference type="OrthoDB" id="255848at2"/>
<keyword evidence="4" id="KW-1185">Reference proteome</keyword>
<evidence type="ECO:0000313" key="3">
    <source>
        <dbReference type="EMBL" id="QDU28238.1"/>
    </source>
</evidence>
<dbReference type="PANTHER" id="PTHR30093">
    <property type="entry name" value="GENERAL SECRETION PATHWAY PROTEIN G"/>
    <property type="match status" value="1"/>
</dbReference>